<keyword evidence="5" id="KW-0411">Iron-sulfur</keyword>
<dbReference type="Pfam" id="PF00111">
    <property type="entry name" value="Fer2"/>
    <property type="match status" value="1"/>
</dbReference>
<protein>
    <submittedName>
        <fullName evidence="7">[2Fe-2S]-binding subunit of oxidoreductase</fullName>
    </submittedName>
</protein>
<dbReference type="Gene3D" id="3.10.20.30">
    <property type="match status" value="1"/>
</dbReference>
<name>K0B0C4_GOTA9</name>
<keyword evidence="2" id="KW-0479">Metal-binding</keyword>
<dbReference type="HOGENOM" id="CLU_052511_3_1_9"/>
<dbReference type="InterPro" id="IPR001041">
    <property type="entry name" value="2Fe-2S_ferredoxin-type"/>
</dbReference>
<dbReference type="PANTHER" id="PTHR44379:SF8">
    <property type="entry name" value="XANTHINE DEHYDROGENASE IRON-SULFUR-BINDING SUBUNIT XDHC-RELATED"/>
    <property type="match status" value="1"/>
</dbReference>
<dbReference type="InterPro" id="IPR036010">
    <property type="entry name" value="2Fe-2S_ferredoxin-like_sf"/>
</dbReference>
<dbReference type="RefSeq" id="WP_014967233.1">
    <property type="nucleotide sequence ID" value="NC_018664.1"/>
</dbReference>
<evidence type="ECO:0000256" key="1">
    <source>
        <dbReference type="ARBA" id="ARBA00022714"/>
    </source>
</evidence>
<dbReference type="InterPro" id="IPR006058">
    <property type="entry name" value="2Fe2S_fd_BS"/>
</dbReference>
<evidence type="ECO:0000256" key="5">
    <source>
        <dbReference type="ARBA" id="ARBA00023014"/>
    </source>
</evidence>
<dbReference type="eggNOG" id="COG2080">
    <property type="taxonomic scope" value="Bacteria"/>
</dbReference>
<dbReference type="OrthoDB" id="9796880at2"/>
<accession>K0B0C4</accession>
<dbReference type="CDD" id="cd00207">
    <property type="entry name" value="fer2"/>
    <property type="match status" value="1"/>
</dbReference>
<dbReference type="KEGG" id="cad:Curi_c10820"/>
<evidence type="ECO:0000256" key="3">
    <source>
        <dbReference type="ARBA" id="ARBA00023002"/>
    </source>
</evidence>
<dbReference type="AlphaFoldDB" id="K0B0C4"/>
<dbReference type="SUPFAM" id="SSF54292">
    <property type="entry name" value="2Fe-2S ferredoxin-like"/>
    <property type="match status" value="1"/>
</dbReference>
<dbReference type="PANTHER" id="PTHR44379">
    <property type="entry name" value="OXIDOREDUCTASE WITH IRON-SULFUR SUBUNIT"/>
    <property type="match status" value="1"/>
</dbReference>
<dbReference type="Gene3D" id="1.10.150.120">
    <property type="entry name" value="[2Fe-2S]-binding domain"/>
    <property type="match status" value="1"/>
</dbReference>
<sequence>MLVKLNINGTNKEVNIKPHDYLLEVLRELGYLGVKRGCETGNCGVCTILVDDRPILSCGYLAARAEGHKITTIEGVQDRAKAIGQCIVDEGADQCGYCTPGLVMATIGLENENPNPTEDEIRHYLTNNLCRCTGYAGHMRGLKKYFKVVD</sequence>
<dbReference type="PROSITE" id="PS51085">
    <property type="entry name" value="2FE2S_FER_2"/>
    <property type="match status" value="1"/>
</dbReference>
<evidence type="ECO:0000313" key="7">
    <source>
        <dbReference type="EMBL" id="AFS78096.1"/>
    </source>
</evidence>
<dbReference type="InterPro" id="IPR002888">
    <property type="entry name" value="2Fe-2S-bd"/>
</dbReference>
<evidence type="ECO:0000256" key="2">
    <source>
        <dbReference type="ARBA" id="ARBA00022723"/>
    </source>
</evidence>
<keyword evidence="4" id="KW-0408">Iron</keyword>
<keyword evidence="1" id="KW-0001">2Fe-2S</keyword>
<dbReference type="PROSITE" id="PS00197">
    <property type="entry name" value="2FE2S_FER_1"/>
    <property type="match status" value="1"/>
</dbReference>
<dbReference type="InterPro" id="IPR012675">
    <property type="entry name" value="Beta-grasp_dom_sf"/>
</dbReference>
<proteinExistence type="predicted"/>
<dbReference type="Pfam" id="PF01799">
    <property type="entry name" value="Fer2_2"/>
    <property type="match status" value="1"/>
</dbReference>
<keyword evidence="8" id="KW-1185">Reference proteome</keyword>
<organism evidence="7 8">
    <name type="scientific">Gottschalkia acidurici (strain ATCC 7906 / DSM 604 / BCRC 14475 / CIP 104303 / KCTC 5404 / NCIMB 10678 / 9a)</name>
    <name type="common">Clostridium acidurici</name>
    <dbReference type="NCBI Taxonomy" id="1128398"/>
    <lineage>
        <taxon>Bacteria</taxon>
        <taxon>Bacillati</taxon>
        <taxon>Bacillota</taxon>
        <taxon>Tissierellia</taxon>
        <taxon>Tissierellales</taxon>
        <taxon>Gottschalkiaceae</taxon>
        <taxon>Gottschalkia</taxon>
    </lineage>
</organism>
<evidence type="ECO:0000256" key="4">
    <source>
        <dbReference type="ARBA" id="ARBA00023004"/>
    </source>
</evidence>
<gene>
    <name evidence="7" type="ordered locus">Curi_c10820</name>
</gene>
<evidence type="ECO:0000259" key="6">
    <source>
        <dbReference type="PROSITE" id="PS51085"/>
    </source>
</evidence>
<dbReference type="GO" id="GO:0046872">
    <property type="term" value="F:metal ion binding"/>
    <property type="evidence" value="ECO:0007669"/>
    <property type="project" value="UniProtKB-KW"/>
</dbReference>
<dbReference type="STRING" id="1128398.Curi_c10820"/>
<dbReference type="SUPFAM" id="SSF47741">
    <property type="entry name" value="CO dehydrogenase ISP C-domain like"/>
    <property type="match status" value="1"/>
</dbReference>
<reference evidence="7 8" key="1">
    <citation type="journal article" date="2012" name="PLoS ONE">
        <title>The purine-utilizing bacterium Clostridium acidurici 9a: a genome-guided metabolic reconsideration.</title>
        <authorList>
            <person name="Hartwich K."/>
            <person name="Poehlein A."/>
            <person name="Daniel R."/>
        </authorList>
    </citation>
    <scope>NUCLEOTIDE SEQUENCE [LARGE SCALE GENOMIC DNA]</scope>
    <source>
        <strain evidence="8">ATCC 7906 / DSM 604 / BCRC 14475 / CIP 104303 / KCTC 5404 / NCIMB 10678 / 9a</strain>
    </source>
</reference>
<dbReference type="EMBL" id="CP003326">
    <property type="protein sequence ID" value="AFS78096.1"/>
    <property type="molecule type" value="Genomic_DNA"/>
</dbReference>
<dbReference type="Proteomes" id="UP000006094">
    <property type="component" value="Chromosome"/>
</dbReference>
<dbReference type="InterPro" id="IPR051452">
    <property type="entry name" value="Diverse_Oxidoreductases"/>
</dbReference>
<dbReference type="InterPro" id="IPR036884">
    <property type="entry name" value="2Fe-2S-bd_dom_sf"/>
</dbReference>
<keyword evidence="3" id="KW-0560">Oxidoreductase</keyword>
<dbReference type="GO" id="GO:0016491">
    <property type="term" value="F:oxidoreductase activity"/>
    <property type="evidence" value="ECO:0007669"/>
    <property type="project" value="UniProtKB-KW"/>
</dbReference>
<evidence type="ECO:0000313" key="8">
    <source>
        <dbReference type="Proteomes" id="UP000006094"/>
    </source>
</evidence>
<feature type="domain" description="2Fe-2S ferredoxin-type" evidence="6">
    <location>
        <begin position="1"/>
        <end position="76"/>
    </location>
</feature>
<dbReference type="GO" id="GO:0051537">
    <property type="term" value="F:2 iron, 2 sulfur cluster binding"/>
    <property type="evidence" value="ECO:0007669"/>
    <property type="project" value="UniProtKB-KW"/>
</dbReference>